<feature type="binding site" evidence="9">
    <location>
        <position position="43"/>
    </location>
    <ligand>
        <name>Ca(2+)</name>
        <dbReference type="ChEBI" id="CHEBI:29108"/>
        <label>1</label>
    </ligand>
</feature>
<reference evidence="13" key="1">
    <citation type="submission" date="2022-11" db="EMBL/GenBank/DDBJ databases">
        <authorList>
            <person name="Hyden B.L."/>
            <person name="Feng K."/>
            <person name="Yates T."/>
            <person name="Jawdy S."/>
            <person name="Smart L.B."/>
            <person name="Muchero W."/>
        </authorList>
    </citation>
    <scope>NUCLEOTIDE SEQUENCE</scope>
    <source>
        <tissue evidence="13">Shoot tip</tissue>
    </source>
</reference>
<evidence type="ECO:0000256" key="9">
    <source>
        <dbReference type="PIRSR" id="PIRSR600823-3"/>
    </source>
</evidence>
<evidence type="ECO:0000256" key="8">
    <source>
        <dbReference type="ARBA" id="ARBA00023004"/>
    </source>
</evidence>
<evidence type="ECO:0000256" key="10">
    <source>
        <dbReference type="RuleBase" id="RU004241"/>
    </source>
</evidence>
<feature type="domain" description="Plant heme peroxidase family profile" evidence="12">
    <location>
        <begin position="41"/>
        <end position="109"/>
    </location>
</feature>
<gene>
    <name evidence="13" type="ORF">OIU85_008320</name>
</gene>
<evidence type="ECO:0000313" key="14">
    <source>
        <dbReference type="Proteomes" id="UP001151529"/>
    </source>
</evidence>
<keyword evidence="11" id="KW-0732">Signal</keyword>
<evidence type="ECO:0000256" key="5">
    <source>
        <dbReference type="ARBA" id="ARBA00022617"/>
    </source>
</evidence>
<evidence type="ECO:0000256" key="6">
    <source>
        <dbReference type="ARBA" id="ARBA00022723"/>
    </source>
</evidence>
<evidence type="ECO:0000259" key="12">
    <source>
        <dbReference type="PROSITE" id="PS50873"/>
    </source>
</evidence>
<evidence type="ECO:0000313" key="13">
    <source>
        <dbReference type="EMBL" id="KAJ6677733.1"/>
    </source>
</evidence>
<dbReference type="InterPro" id="IPR000823">
    <property type="entry name" value="Peroxidase_pln"/>
</dbReference>
<keyword evidence="5" id="KW-0349">Heme</keyword>
<comment type="caution">
    <text evidence="13">The sequence shown here is derived from an EMBL/GenBank/DDBJ whole genome shotgun (WGS) entry which is preliminary data.</text>
</comment>
<feature type="signal peptide" evidence="11">
    <location>
        <begin position="1"/>
        <end position="23"/>
    </location>
</feature>
<keyword evidence="4 13" id="KW-0575">Peroxidase</keyword>
<accession>A0A9Q0SHZ6</accession>
<dbReference type="InterPro" id="IPR010255">
    <property type="entry name" value="Haem_peroxidase_sf"/>
</dbReference>
<dbReference type="PRINTS" id="PR00461">
    <property type="entry name" value="PLPEROXIDASE"/>
</dbReference>
<evidence type="ECO:0000256" key="3">
    <source>
        <dbReference type="ARBA" id="ARBA00012313"/>
    </source>
</evidence>
<keyword evidence="8" id="KW-0408">Iron</keyword>
<name>A0A9Q0SHZ6_SALVM</name>
<dbReference type="Gene3D" id="1.10.520.10">
    <property type="match status" value="1"/>
</dbReference>
<reference evidence="13" key="2">
    <citation type="journal article" date="2023" name="Int. J. Mol. Sci.">
        <title>De Novo Assembly and Annotation of 11 Diverse Shrub Willow (Salix) Genomes Reveals Novel Gene Organization in Sex-Linked Regions.</title>
        <authorList>
            <person name="Hyden B."/>
            <person name="Feng K."/>
            <person name="Yates T.B."/>
            <person name="Jawdy S."/>
            <person name="Cereghino C."/>
            <person name="Smart L.B."/>
            <person name="Muchero W."/>
        </authorList>
    </citation>
    <scope>NUCLEOTIDE SEQUENCE [LARGE SCALE GENOMIC DNA]</scope>
    <source>
        <tissue evidence="13">Shoot tip</tissue>
    </source>
</reference>
<keyword evidence="6 9" id="KW-0479">Metal-binding</keyword>
<dbReference type="GO" id="GO:0020037">
    <property type="term" value="F:heme binding"/>
    <property type="evidence" value="ECO:0007669"/>
    <property type="project" value="InterPro"/>
</dbReference>
<comment type="cofactor">
    <cofactor evidence="9">
        <name>Ca(2+)</name>
        <dbReference type="ChEBI" id="CHEBI:29108"/>
    </cofactor>
    <text evidence="9">Binds 2 calcium ions per subunit.</text>
</comment>
<feature type="binding site" evidence="9">
    <location>
        <position position="45"/>
    </location>
    <ligand>
        <name>Ca(2+)</name>
        <dbReference type="ChEBI" id="CHEBI:29108"/>
        <label>1</label>
    </ligand>
</feature>
<evidence type="ECO:0000256" key="2">
    <source>
        <dbReference type="ARBA" id="ARBA00001970"/>
    </source>
</evidence>
<dbReference type="InterPro" id="IPR002016">
    <property type="entry name" value="Haem_peroxidase"/>
</dbReference>
<comment type="catalytic activity">
    <reaction evidence="1">
        <text>2 a phenolic donor + H2O2 = 2 a phenolic radical donor + 2 H2O</text>
        <dbReference type="Rhea" id="RHEA:56136"/>
        <dbReference type="ChEBI" id="CHEBI:15377"/>
        <dbReference type="ChEBI" id="CHEBI:16240"/>
        <dbReference type="ChEBI" id="CHEBI:139520"/>
        <dbReference type="ChEBI" id="CHEBI:139521"/>
        <dbReference type="EC" id="1.11.1.7"/>
    </reaction>
</comment>
<dbReference type="Proteomes" id="UP001151529">
    <property type="component" value="Chromosome 7"/>
</dbReference>
<comment type="cofactor">
    <cofactor evidence="2">
        <name>heme b</name>
        <dbReference type="ChEBI" id="CHEBI:60344"/>
    </cofactor>
</comment>
<keyword evidence="9" id="KW-0106">Calcium</keyword>
<dbReference type="SUPFAM" id="SSF48113">
    <property type="entry name" value="Heme-dependent peroxidases"/>
    <property type="match status" value="1"/>
</dbReference>
<feature type="binding site" evidence="9">
    <location>
        <position position="58"/>
    </location>
    <ligand>
        <name>Ca(2+)</name>
        <dbReference type="ChEBI" id="CHEBI:29108"/>
        <label>1</label>
    </ligand>
</feature>
<evidence type="ECO:0000256" key="1">
    <source>
        <dbReference type="ARBA" id="ARBA00000189"/>
    </source>
</evidence>
<organism evidence="13 14">
    <name type="scientific">Salix viminalis</name>
    <name type="common">Common osier</name>
    <name type="synonym">Basket willow</name>
    <dbReference type="NCBI Taxonomy" id="40686"/>
    <lineage>
        <taxon>Eukaryota</taxon>
        <taxon>Viridiplantae</taxon>
        <taxon>Streptophyta</taxon>
        <taxon>Embryophyta</taxon>
        <taxon>Tracheophyta</taxon>
        <taxon>Spermatophyta</taxon>
        <taxon>Magnoliopsida</taxon>
        <taxon>eudicotyledons</taxon>
        <taxon>Gunneridae</taxon>
        <taxon>Pentapetalae</taxon>
        <taxon>rosids</taxon>
        <taxon>fabids</taxon>
        <taxon>Malpighiales</taxon>
        <taxon>Salicaceae</taxon>
        <taxon>Saliceae</taxon>
        <taxon>Salix</taxon>
    </lineage>
</organism>
<dbReference type="OrthoDB" id="2113341at2759"/>
<feature type="binding site" evidence="9">
    <location>
        <position position="41"/>
    </location>
    <ligand>
        <name>Ca(2+)</name>
        <dbReference type="ChEBI" id="CHEBI:29108"/>
        <label>1</label>
    </ligand>
</feature>
<dbReference type="GO" id="GO:0006979">
    <property type="term" value="P:response to oxidative stress"/>
    <property type="evidence" value="ECO:0007669"/>
    <property type="project" value="InterPro"/>
</dbReference>
<evidence type="ECO:0000256" key="7">
    <source>
        <dbReference type="ARBA" id="ARBA00023002"/>
    </source>
</evidence>
<keyword evidence="7" id="KW-0560">Oxidoreductase</keyword>
<dbReference type="EC" id="1.11.1.7" evidence="3"/>
<evidence type="ECO:0000256" key="4">
    <source>
        <dbReference type="ARBA" id="ARBA00022559"/>
    </source>
</evidence>
<proteinExistence type="inferred from homology"/>
<dbReference type="GO" id="GO:0046872">
    <property type="term" value="F:metal ion binding"/>
    <property type="evidence" value="ECO:0007669"/>
    <property type="project" value="UniProtKB-KW"/>
</dbReference>
<dbReference type="EMBL" id="JAPFFL010000014">
    <property type="protein sequence ID" value="KAJ6677733.1"/>
    <property type="molecule type" value="Genomic_DNA"/>
</dbReference>
<protein>
    <recommendedName>
        <fullName evidence="3">peroxidase</fullName>
        <ecNumber evidence="3">1.11.1.7</ecNumber>
    </recommendedName>
</protein>
<dbReference type="PANTHER" id="PTHR31235">
    <property type="entry name" value="PEROXIDASE 25-RELATED"/>
    <property type="match status" value="1"/>
</dbReference>
<dbReference type="PROSITE" id="PS50873">
    <property type="entry name" value="PEROXIDASE_4"/>
    <property type="match status" value="1"/>
</dbReference>
<comment type="similarity">
    <text evidence="10">Belongs to the peroxidase family.</text>
</comment>
<feature type="chain" id="PRO_5040279176" description="peroxidase" evidence="11">
    <location>
        <begin position="24"/>
        <end position="109"/>
    </location>
</feature>
<evidence type="ECO:0000256" key="11">
    <source>
        <dbReference type="SAM" id="SignalP"/>
    </source>
</evidence>
<sequence>MKGYGYFGMMFFCLSVFMGSTGAQLQMGFYSSSCPNAERIGCDASVLLNTTSSSNQTEKLAAPNLTLRGFDFIEKVKSLLEAACPAVVSCADIVALVARDAVVATVIKD</sequence>
<dbReference type="GO" id="GO:0140825">
    <property type="term" value="F:lactoperoxidase activity"/>
    <property type="evidence" value="ECO:0007669"/>
    <property type="project" value="UniProtKB-EC"/>
</dbReference>
<dbReference type="Pfam" id="PF00141">
    <property type="entry name" value="peroxidase"/>
    <property type="match status" value="1"/>
</dbReference>
<dbReference type="AlphaFoldDB" id="A0A9Q0SHZ6"/>
<keyword evidence="14" id="KW-1185">Reference proteome</keyword>